<feature type="region of interest" description="Disordered" evidence="1">
    <location>
        <begin position="1"/>
        <end position="25"/>
    </location>
</feature>
<evidence type="ECO:0000313" key="4">
    <source>
        <dbReference type="Proteomes" id="UP000048926"/>
    </source>
</evidence>
<feature type="compositionally biased region" description="Low complexity" evidence="1">
    <location>
        <begin position="412"/>
        <end position="430"/>
    </location>
</feature>
<feature type="compositionally biased region" description="Low complexity" evidence="1">
    <location>
        <begin position="357"/>
        <end position="373"/>
    </location>
</feature>
<feature type="region of interest" description="Disordered" evidence="1">
    <location>
        <begin position="84"/>
        <end position="149"/>
    </location>
</feature>
<feature type="compositionally biased region" description="Polar residues" evidence="1">
    <location>
        <begin position="311"/>
        <end position="322"/>
    </location>
</feature>
<protein>
    <submittedName>
        <fullName evidence="3">Flagellar hook-length control protein FliK</fullName>
    </submittedName>
</protein>
<feature type="compositionally biased region" description="Polar residues" evidence="1">
    <location>
        <begin position="474"/>
        <end position="486"/>
    </location>
</feature>
<dbReference type="Proteomes" id="UP000048926">
    <property type="component" value="Unassembled WGS sequence"/>
</dbReference>
<feature type="compositionally biased region" description="Low complexity" evidence="1">
    <location>
        <begin position="446"/>
        <end position="471"/>
    </location>
</feature>
<keyword evidence="3" id="KW-0969">Cilium</keyword>
<dbReference type="Pfam" id="PF02120">
    <property type="entry name" value="Flg_hook"/>
    <property type="match status" value="1"/>
</dbReference>
<proteinExistence type="predicted"/>
<keyword evidence="3" id="KW-0966">Cell projection</keyword>
<organism evidence="3 4">
    <name type="scientific">Roseibium aggregatum</name>
    <dbReference type="NCBI Taxonomy" id="187304"/>
    <lineage>
        <taxon>Bacteria</taxon>
        <taxon>Pseudomonadati</taxon>
        <taxon>Pseudomonadota</taxon>
        <taxon>Alphaproteobacteria</taxon>
        <taxon>Hyphomicrobiales</taxon>
        <taxon>Stappiaceae</taxon>
        <taxon>Roseibium</taxon>
    </lineage>
</organism>
<feature type="region of interest" description="Disordered" evidence="1">
    <location>
        <begin position="651"/>
        <end position="676"/>
    </location>
</feature>
<name>A0A0M6Y6D1_9HYPH</name>
<feature type="region of interest" description="Disordered" evidence="1">
    <location>
        <begin position="328"/>
        <end position="347"/>
    </location>
</feature>
<feature type="compositionally biased region" description="Low complexity" evidence="1">
    <location>
        <begin position="86"/>
        <end position="118"/>
    </location>
</feature>
<dbReference type="EMBL" id="CXST01000002">
    <property type="protein sequence ID" value="CTQ45652.1"/>
    <property type="molecule type" value="Genomic_DNA"/>
</dbReference>
<feature type="compositionally biased region" description="Low complexity" evidence="1">
    <location>
        <begin position="180"/>
        <end position="202"/>
    </location>
</feature>
<evidence type="ECO:0000256" key="1">
    <source>
        <dbReference type="SAM" id="MobiDB-lite"/>
    </source>
</evidence>
<dbReference type="AlphaFoldDB" id="A0A0M6Y6D1"/>
<feature type="region of interest" description="Disordered" evidence="1">
    <location>
        <begin position="163"/>
        <end position="322"/>
    </location>
</feature>
<reference evidence="4" key="1">
    <citation type="submission" date="2015-07" db="EMBL/GenBank/DDBJ databases">
        <authorList>
            <person name="Rodrigo-Torres Lidia"/>
            <person name="Arahal R.David."/>
        </authorList>
    </citation>
    <scope>NUCLEOTIDE SEQUENCE [LARGE SCALE GENOMIC DNA]</scope>
    <source>
        <strain evidence="4">CECT 4801</strain>
    </source>
</reference>
<keyword evidence="4" id="KW-1185">Reference proteome</keyword>
<sequence length="845" mass="82955">MVETVSASPLPQATGNGAVTQGLEPGTELKAKVEANLPGGVVRLATPDAKLELRVPAPLPEGGEVTVTVSGSKQQPAILITVGKEQPQQQPSAPATASQGQASQAQASQAQAPQVQASKGQNGQAPAQSESGAPLQPQPSTATAYPRPSPVLAHLVQVLSVNTAPGQTAGNPQTLPQTPLPGASSPTSAPPAAGGAQPPTSGNVATVQPLPPTGASGQTIAGATPPAAVSPQNSAPTQPAAAPSQGSAPAPNGLSGGPAQPQVATAPPAGTPSSGISQPGQPAPPAGSAAGQVPSGGGVPVPAATGQGAASLSNLTGGQPVSQPAAIASTVTGVPTQPGTSVNPPVANAAAVSPAGASVQAPPSTLSAGTLATPAPPPLQGNPAAPVGAPSGNTPAPATSVPGVQSAVPGTSPGQVPAGAGAGAPVSSMVQANPQSGGPSGPAPVQGSQLASTAAGAGANSASPPAANLPGTGVPNQATGQSNGAFQTVGGQPVVLTRTAIPQTYPASVGASVPTAGALNPTAQASGVGQQPANKIAELLKQPLSEQQAGLGSLFAQIGSLMSAQNSGNVSLPDPVVKAMQQILGLRLSSAQAPTAQDLQQAVRLSGQFREAQLSLPSGAQPQGQVALPDLKSALLSFKALLQQLGARSEITHPAGQPPAPSRHGAPQGQAQQTSSGFWAGAASQNLQALLKETDSALARLRLTQLSNTKLSRDDGPRAASRPMDLVVELPLAFGNETAVMQMQVGRDGAGNQEDDEGEPAWRLRFALDLTATGPLEAAISLRGGGTYASLWVDRKETFDSLNAVRETMEAAFADAGLDLQELRLIRGLPPRTAAKYGALIDRQS</sequence>
<feature type="compositionally biased region" description="Polar residues" evidence="1">
    <location>
        <begin position="329"/>
        <end position="340"/>
    </location>
</feature>
<feature type="compositionally biased region" description="Low complexity" evidence="1">
    <location>
        <begin position="300"/>
        <end position="310"/>
    </location>
</feature>
<feature type="compositionally biased region" description="Polar residues" evidence="1">
    <location>
        <begin position="119"/>
        <end position="131"/>
    </location>
</feature>
<feature type="domain" description="Flagellar hook-length control protein-like C-terminal" evidence="2">
    <location>
        <begin position="755"/>
        <end position="823"/>
    </location>
</feature>
<gene>
    <name evidence="3" type="ORF">LAL4801_04106</name>
</gene>
<feature type="region of interest" description="Disordered" evidence="1">
    <location>
        <begin position="357"/>
        <end position="486"/>
    </location>
</feature>
<evidence type="ECO:0000259" key="2">
    <source>
        <dbReference type="Pfam" id="PF02120"/>
    </source>
</evidence>
<feature type="compositionally biased region" description="Polar residues" evidence="1">
    <location>
        <begin position="1"/>
        <end position="19"/>
    </location>
</feature>
<feature type="compositionally biased region" description="Low complexity" evidence="1">
    <location>
        <begin position="230"/>
        <end position="293"/>
    </location>
</feature>
<feature type="compositionally biased region" description="Polar residues" evidence="1">
    <location>
        <begin position="163"/>
        <end position="177"/>
    </location>
</feature>
<accession>A0A0M6Y6D1</accession>
<dbReference type="InterPro" id="IPR021136">
    <property type="entry name" value="Flagellar_hook_control-like_C"/>
</dbReference>
<keyword evidence="3" id="KW-0282">Flagellum</keyword>
<dbReference type="STRING" id="187304.B0E33_02800"/>
<evidence type="ECO:0000313" key="3">
    <source>
        <dbReference type="EMBL" id="CTQ45652.1"/>
    </source>
</evidence>
<dbReference type="OrthoDB" id="7941698at2"/>